<dbReference type="InterPro" id="IPR036259">
    <property type="entry name" value="MFS_trans_sf"/>
</dbReference>
<dbReference type="Pfam" id="PF06779">
    <property type="entry name" value="MFS_4"/>
    <property type="match status" value="1"/>
</dbReference>
<protein>
    <submittedName>
        <fullName evidence="2">YbfB/YjiJ family MFS transporter</fullName>
    </submittedName>
</protein>
<dbReference type="GO" id="GO:0005886">
    <property type="term" value="C:plasma membrane"/>
    <property type="evidence" value="ECO:0007669"/>
    <property type="project" value="TreeGrafter"/>
</dbReference>
<proteinExistence type="predicted"/>
<dbReference type="AlphaFoldDB" id="A0AAP9R0N0"/>
<dbReference type="RefSeq" id="WP_182014914.1">
    <property type="nucleotide sequence ID" value="NZ_CP055904.1"/>
</dbReference>
<sequence length="388" mass="40815">MRQSRPEINAFLLALAGATVLMIGMGYGRFAFTGILPVMLSDQILTLRQGNLAASANYAGYLLGALLLAKAKPEQATRMNIVSVILTLICLALLAWLRSPLAIIILRGLAGVLSAVTLISASLWLLQHMKHHNGAPALFAGVGMGIFLSAEFIAAGKALAFSSQQIWLLCAITATVLFLCALRGLLSPADSLLALNSGAATTMPRDNGRTNDAVKLLLIYGLAGFGYIITATYLPLFLHGALSGIDPVHLWAAFGLAAVPSCFIWHQLVLKIGYQRAFCSNLVIQAFGVALPAWSHSFTFCLLSALLVGATFLGTVTIALSEGKRLNQAVKFNMIAALTATYGVGQIIGPLVADGLYSLTGSFNPSLLTASGVLLGAAGLVACDRRQQ</sequence>
<evidence type="ECO:0000256" key="1">
    <source>
        <dbReference type="SAM" id="Phobius"/>
    </source>
</evidence>
<dbReference type="InterPro" id="IPR010645">
    <property type="entry name" value="MFS_4"/>
</dbReference>
<feature type="transmembrane region" description="Helical" evidence="1">
    <location>
        <begin position="166"/>
        <end position="186"/>
    </location>
</feature>
<reference evidence="3" key="1">
    <citation type="submission" date="2020-06" db="EMBL/GenBank/DDBJ databases">
        <title>REHAB project genomes.</title>
        <authorList>
            <person name="Shaw L.P."/>
        </authorList>
    </citation>
    <scope>NUCLEOTIDE SEQUENCE [LARGE SCALE GENOMIC DNA]</scope>
    <source>
        <strain evidence="3">RHBSTW-00938</strain>
    </source>
</reference>
<dbReference type="PANTHER" id="PTHR23537:SF1">
    <property type="entry name" value="SUGAR TRANSPORTER"/>
    <property type="match status" value="1"/>
</dbReference>
<accession>A0AAP9R0N0</accession>
<keyword evidence="1" id="KW-1133">Transmembrane helix</keyword>
<feature type="transmembrane region" description="Helical" evidence="1">
    <location>
        <begin position="81"/>
        <end position="98"/>
    </location>
</feature>
<name>A0AAP9R0N0_KLEAE</name>
<keyword evidence="1" id="KW-0472">Membrane</keyword>
<dbReference type="PANTHER" id="PTHR23537">
    <property type="match status" value="1"/>
</dbReference>
<feature type="transmembrane region" description="Helical" evidence="1">
    <location>
        <begin position="300"/>
        <end position="320"/>
    </location>
</feature>
<feature type="transmembrane region" description="Helical" evidence="1">
    <location>
        <begin position="52"/>
        <end position="69"/>
    </location>
</feature>
<feature type="transmembrane region" description="Helical" evidence="1">
    <location>
        <begin position="138"/>
        <end position="160"/>
    </location>
</feature>
<feature type="transmembrane region" description="Helical" evidence="1">
    <location>
        <begin position="104"/>
        <end position="126"/>
    </location>
</feature>
<feature type="transmembrane region" description="Helical" evidence="1">
    <location>
        <begin position="365"/>
        <end position="383"/>
    </location>
</feature>
<organism evidence="2 3">
    <name type="scientific">Klebsiella aerogenes</name>
    <name type="common">Enterobacter aerogenes</name>
    <dbReference type="NCBI Taxonomy" id="548"/>
    <lineage>
        <taxon>Bacteria</taxon>
        <taxon>Pseudomonadati</taxon>
        <taxon>Pseudomonadota</taxon>
        <taxon>Gammaproteobacteria</taxon>
        <taxon>Enterobacterales</taxon>
        <taxon>Enterobacteriaceae</taxon>
        <taxon>Klebsiella/Raoultella group</taxon>
        <taxon>Klebsiella</taxon>
    </lineage>
</organism>
<dbReference type="EMBL" id="CP055904">
    <property type="protein sequence ID" value="QMR42300.1"/>
    <property type="molecule type" value="Genomic_DNA"/>
</dbReference>
<feature type="transmembrane region" description="Helical" evidence="1">
    <location>
        <begin position="213"/>
        <end position="236"/>
    </location>
</feature>
<dbReference type="Gene3D" id="1.20.1250.20">
    <property type="entry name" value="MFS general substrate transporter like domains"/>
    <property type="match status" value="1"/>
</dbReference>
<evidence type="ECO:0000313" key="3">
    <source>
        <dbReference type="Proteomes" id="UP000514462"/>
    </source>
</evidence>
<dbReference type="Proteomes" id="UP000514462">
    <property type="component" value="Chromosome"/>
</dbReference>
<gene>
    <name evidence="2" type="ORF">HV331_23645</name>
</gene>
<feature type="transmembrane region" description="Helical" evidence="1">
    <location>
        <begin position="248"/>
        <end position="265"/>
    </location>
</feature>
<feature type="transmembrane region" description="Helical" evidence="1">
    <location>
        <begin position="12"/>
        <end position="32"/>
    </location>
</feature>
<evidence type="ECO:0000313" key="2">
    <source>
        <dbReference type="EMBL" id="QMR42300.1"/>
    </source>
</evidence>
<keyword evidence="1" id="KW-0812">Transmembrane</keyword>
<dbReference type="CDD" id="cd06180">
    <property type="entry name" value="MFS_YjiJ"/>
    <property type="match status" value="1"/>
</dbReference>
<feature type="transmembrane region" description="Helical" evidence="1">
    <location>
        <begin position="332"/>
        <end position="353"/>
    </location>
</feature>
<dbReference type="SUPFAM" id="SSF103473">
    <property type="entry name" value="MFS general substrate transporter"/>
    <property type="match status" value="1"/>
</dbReference>
<feature type="transmembrane region" description="Helical" evidence="1">
    <location>
        <begin position="277"/>
        <end position="294"/>
    </location>
</feature>